<accession>A0A8H4W8G9</accession>
<evidence type="ECO:0000259" key="2">
    <source>
        <dbReference type="Pfam" id="PF20150"/>
    </source>
</evidence>
<comment type="caution">
    <text evidence="3">The sequence shown here is derived from an EMBL/GenBank/DDBJ whole genome shotgun (WGS) entry which is preliminary data.</text>
</comment>
<gene>
    <name evidence="3" type="ORF">G7Y89_g3340</name>
</gene>
<reference evidence="3 4" key="1">
    <citation type="submission" date="2020-03" db="EMBL/GenBank/DDBJ databases">
        <title>Draft Genome Sequence of Cudoniella acicularis.</title>
        <authorList>
            <person name="Buettner E."/>
            <person name="Kellner H."/>
        </authorList>
    </citation>
    <scope>NUCLEOTIDE SEQUENCE [LARGE SCALE GENOMIC DNA]</scope>
    <source>
        <strain evidence="3 4">DSM 108380</strain>
    </source>
</reference>
<dbReference type="Pfam" id="PF20150">
    <property type="entry name" value="2EXR"/>
    <property type="match status" value="2"/>
</dbReference>
<name>A0A8H4W8G9_9HELO</name>
<evidence type="ECO:0000313" key="4">
    <source>
        <dbReference type="Proteomes" id="UP000566819"/>
    </source>
</evidence>
<dbReference type="EMBL" id="JAAMPI010000161">
    <property type="protein sequence ID" value="KAF4634754.1"/>
    <property type="molecule type" value="Genomic_DNA"/>
</dbReference>
<dbReference type="InterPro" id="IPR045518">
    <property type="entry name" value="2EXR"/>
</dbReference>
<organism evidence="3 4">
    <name type="scientific">Cudoniella acicularis</name>
    <dbReference type="NCBI Taxonomy" id="354080"/>
    <lineage>
        <taxon>Eukaryota</taxon>
        <taxon>Fungi</taxon>
        <taxon>Dikarya</taxon>
        <taxon>Ascomycota</taxon>
        <taxon>Pezizomycotina</taxon>
        <taxon>Leotiomycetes</taxon>
        <taxon>Helotiales</taxon>
        <taxon>Tricladiaceae</taxon>
        <taxon>Cudoniella</taxon>
    </lineage>
</organism>
<feature type="region of interest" description="Disordered" evidence="1">
    <location>
        <begin position="273"/>
        <end position="319"/>
    </location>
</feature>
<dbReference type="OrthoDB" id="3533074at2759"/>
<sequence>MDPPFKPFRKLPPEIRNMIWTAALPGPRVIPVQQWDGYRRPNKSSPLIAIEFETNPIATPLSHVCKESRSIALSRYEVAFEGIWAAGKPIYIDWKRDTLYVTTQLAFEGLQCHPKSDCPRSLFQIAWESKVQHLAIADGCLHAHKVFGNLWRYQHLSHLQTLTFGPLFMIYCSRMDSTDPDEIHNFVSSTLLQYWAEESKNFGEVFKTKIIFTDEWPIEHLFLDVAGDFARQCTVKFANSFPSRIYFVYFVIFKNRHTILPLVLRRPRANQCHSQRRSFPSRFPSVHDDFSKTKGKSYPKDSFTQNDSQSTNSSPPAVRLHNSTNDLKTFTKFRELPPELRLIIWEFAMPAARLIQAIGIGKGRTAVCFLTRDNNLAPPAILHACYESREFALKTYTPITLDPWKRTQPIFFAKKRDTLYFETPRSFYTFMRKCLENCRDFTLDGIHHIGFSGYSPGPIKLALEFMGGLESIFLKDFSSIAPEKIRERWIAKSLVQWAGIQWDSMGRDAKKMPKISFVNEKEVDEMGVQPRKNVRAAIWDFENSDQVRLMGELERWARVKYHK</sequence>
<dbReference type="PANTHER" id="PTHR35910">
    <property type="entry name" value="2EXR DOMAIN-CONTAINING PROTEIN"/>
    <property type="match status" value="1"/>
</dbReference>
<evidence type="ECO:0000256" key="1">
    <source>
        <dbReference type="SAM" id="MobiDB-lite"/>
    </source>
</evidence>
<dbReference type="AlphaFoldDB" id="A0A8H4W8G9"/>
<proteinExistence type="predicted"/>
<feature type="domain" description="2EXR" evidence="2">
    <location>
        <begin position="5"/>
        <end position="99"/>
    </location>
</feature>
<protein>
    <recommendedName>
        <fullName evidence="2">2EXR domain-containing protein</fullName>
    </recommendedName>
</protein>
<evidence type="ECO:0000313" key="3">
    <source>
        <dbReference type="EMBL" id="KAF4634754.1"/>
    </source>
</evidence>
<feature type="domain" description="2EXR" evidence="2">
    <location>
        <begin position="330"/>
        <end position="419"/>
    </location>
</feature>
<keyword evidence="4" id="KW-1185">Reference proteome</keyword>
<feature type="compositionally biased region" description="Polar residues" evidence="1">
    <location>
        <begin position="302"/>
        <end position="319"/>
    </location>
</feature>
<dbReference type="Proteomes" id="UP000566819">
    <property type="component" value="Unassembled WGS sequence"/>
</dbReference>
<dbReference type="PANTHER" id="PTHR35910:SF1">
    <property type="entry name" value="2EXR DOMAIN-CONTAINING PROTEIN"/>
    <property type="match status" value="1"/>
</dbReference>